<dbReference type="Pfam" id="PF02698">
    <property type="entry name" value="DUF218"/>
    <property type="match status" value="1"/>
</dbReference>
<feature type="domain" description="DUF218" evidence="1">
    <location>
        <begin position="4"/>
        <end position="123"/>
    </location>
</feature>
<dbReference type="KEGG" id="smiz:4412673_00639"/>
<sequence>MKTIIMVLGAPNDEYGHLSAVALDRLYRAYDLAINNESALILCTGGQGDHFNITDKPHTYYAQNFLSLKGINPNRFLPGIPSKNTIEDFSLSKETLEEINPDLLIIITSEFHMERVQLISETIIPSINKFFVSVSSSLLDSELRPLMEHEKIAVQFLKENGVDY</sequence>
<accession>A0AAJ4XA77</accession>
<dbReference type="CDD" id="cd06259">
    <property type="entry name" value="YdcF-like"/>
    <property type="match status" value="1"/>
</dbReference>
<evidence type="ECO:0000313" key="3">
    <source>
        <dbReference type="Proteomes" id="UP000215355"/>
    </source>
</evidence>
<reference evidence="2 3" key="1">
    <citation type="submission" date="2017-06" db="EMBL/GenBank/DDBJ databases">
        <authorList>
            <consortium name="Pathogen Informatics"/>
        </authorList>
    </citation>
    <scope>NUCLEOTIDE SEQUENCE [LARGE SCALE GENOMIC DNA]</scope>
    <source>
        <strain evidence="2 3">NCTC12149</strain>
    </source>
</reference>
<dbReference type="RefSeq" id="WP_093100833.1">
    <property type="nucleotide sequence ID" value="NZ_CP158798.1"/>
</dbReference>
<organism evidence="2 3">
    <name type="scientific">Sphingobacterium mizutaii</name>
    <dbReference type="NCBI Taxonomy" id="1010"/>
    <lineage>
        <taxon>Bacteria</taxon>
        <taxon>Pseudomonadati</taxon>
        <taxon>Bacteroidota</taxon>
        <taxon>Sphingobacteriia</taxon>
        <taxon>Sphingobacteriales</taxon>
        <taxon>Sphingobacteriaceae</taxon>
        <taxon>Sphingobacterium</taxon>
    </lineage>
</organism>
<evidence type="ECO:0000259" key="1">
    <source>
        <dbReference type="Pfam" id="PF02698"/>
    </source>
</evidence>
<gene>
    <name evidence="2" type="ORF">SAMEA4412673_00639</name>
</gene>
<name>A0AAJ4XA77_9SPHI</name>
<proteinExistence type="predicted"/>
<dbReference type="Gene3D" id="3.40.50.620">
    <property type="entry name" value="HUPs"/>
    <property type="match status" value="1"/>
</dbReference>
<dbReference type="Proteomes" id="UP000215355">
    <property type="component" value="Chromosome 1"/>
</dbReference>
<dbReference type="AlphaFoldDB" id="A0AAJ4XA77"/>
<dbReference type="InterPro" id="IPR014729">
    <property type="entry name" value="Rossmann-like_a/b/a_fold"/>
</dbReference>
<dbReference type="EMBL" id="LT906468">
    <property type="protein sequence ID" value="SNV42361.1"/>
    <property type="molecule type" value="Genomic_DNA"/>
</dbReference>
<dbReference type="InterPro" id="IPR003848">
    <property type="entry name" value="DUF218"/>
</dbReference>
<protein>
    <submittedName>
        <fullName evidence="2">DUF218 domain</fullName>
    </submittedName>
</protein>
<evidence type="ECO:0000313" key="2">
    <source>
        <dbReference type="EMBL" id="SNV42361.1"/>
    </source>
</evidence>